<feature type="domain" description="Histone deacetylase" evidence="2">
    <location>
        <begin position="19"/>
        <end position="301"/>
    </location>
</feature>
<dbReference type="SUPFAM" id="SSF52768">
    <property type="entry name" value="Arginase/deacetylase"/>
    <property type="match status" value="1"/>
</dbReference>
<dbReference type="PRINTS" id="PR01271">
    <property type="entry name" value="HISDACETLASE"/>
</dbReference>
<gene>
    <name evidence="3" type="ORF">ENG09_00945</name>
</gene>
<accession>A0A7C1AUS7</accession>
<evidence type="ECO:0000313" key="3">
    <source>
        <dbReference type="EMBL" id="HDM35808.1"/>
    </source>
</evidence>
<dbReference type="GO" id="GO:0004407">
    <property type="term" value="F:histone deacetylase activity"/>
    <property type="evidence" value="ECO:0007669"/>
    <property type="project" value="InterPro"/>
</dbReference>
<sequence length="338" mass="37655">MSTGYVYHPIYLRHNTGTHPERPERLTAILELLKKKGILDRLVKLDPSPASIEMIEYNHDRSYIEHVRSVCEREGALDLDTPVSKDSFDAARFAAGGLVTAVEEVMKERVKGVFALVRPPGHHAERARGMGFCLFNNVAIAAEHLKRAWGLKRILIIDWDVHHGNGTQRSFYEDPTVLYFSTHQYPHYPGTGRIEDVGSGEGKGYTVNVPLPPGVGDRGYLKVMKEILLPIASDFNPEFILISSGSDIHERDPLAGMRVTSPCFARFVDIAKEIGERIAITLEGGYDLTGLSESVLAIFSSLGGFEVDLGEISGGDKERDISELISDIKSFQRTYWRI</sequence>
<keyword evidence="1" id="KW-0378">Hydrolase</keyword>
<organism evidence="3">
    <name type="scientific">Candidatus Syntropharchaeum butanivorans</name>
    <dbReference type="NCBI Taxonomy" id="1839936"/>
    <lineage>
        <taxon>Archaea</taxon>
        <taxon>Methanobacteriati</taxon>
        <taxon>Methanobacteriota</taxon>
        <taxon>Stenosarchaea group</taxon>
        <taxon>Methanomicrobia</taxon>
        <taxon>Methanosarcinales</taxon>
        <taxon>ANME-2 cluster</taxon>
        <taxon>Candidatus Syntropharchaeum</taxon>
    </lineage>
</organism>
<dbReference type="InterPro" id="IPR023801">
    <property type="entry name" value="His_deacetylse_dom"/>
</dbReference>
<dbReference type="AlphaFoldDB" id="A0A7C1AUS7"/>
<dbReference type="EMBL" id="DQZR01000034">
    <property type="protein sequence ID" value="HDM35808.1"/>
    <property type="molecule type" value="Genomic_DNA"/>
</dbReference>
<name>A0A7C1AUS7_9EURY</name>
<evidence type="ECO:0000259" key="2">
    <source>
        <dbReference type="Pfam" id="PF00850"/>
    </source>
</evidence>
<dbReference type="InterPro" id="IPR003084">
    <property type="entry name" value="HDAC_I/II"/>
</dbReference>
<proteinExistence type="predicted"/>
<reference evidence="3" key="1">
    <citation type="journal article" date="2020" name="mSystems">
        <title>Genome- and Community-Level Interaction Insights into Carbon Utilization and Element Cycling Functions of Hydrothermarchaeota in Hydrothermal Sediment.</title>
        <authorList>
            <person name="Zhou Z."/>
            <person name="Liu Y."/>
            <person name="Xu W."/>
            <person name="Pan J."/>
            <person name="Luo Z.H."/>
            <person name="Li M."/>
        </authorList>
    </citation>
    <scope>NUCLEOTIDE SEQUENCE [LARGE SCALE GENOMIC DNA]</scope>
    <source>
        <strain evidence="3">HyVt-185</strain>
    </source>
</reference>
<dbReference type="Proteomes" id="UP000885863">
    <property type="component" value="Unassembled WGS sequence"/>
</dbReference>
<comment type="caution">
    <text evidence="3">The sequence shown here is derived from an EMBL/GenBank/DDBJ whole genome shotgun (WGS) entry which is preliminary data.</text>
</comment>
<dbReference type="CDD" id="cd09992">
    <property type="entry name" value="HDAC_classII"/>
    <property type="match status" value="1"/>
</dbReference>
<dbReference type="PANTHER" id="PTHR10625:SF10">
    <property type="entry name" value="HISTONE DEACETYLASE HDAC1"/>
    <property type="match status" value="1"/>
</dbReference>
<dbReference type="InterPro" id="IPR023696">
    <property type="entry name" value="Ureohydrolase_dom_sf"/>
</dbReference>
<protein>
    <submittedName>
        <fullName evidence="3">Histone deacetylase</fullName>
    </submittedName>
</protein>
<dbReference type="PRINTS" id="PR01270">
    <property type="entry name" value="HDASUPER"/>
</dbReference>
<dbReference type="InterPro" id="IPR037138">
    <property type="entry name" value="His_deacetylse_dom_sf"/>
</dbReference>
<dbReference type="InterPro" id="IPR000286">
    <property type="entry name" value="HDACs"/>
</dbReference>
<dbReference type="GO" id="GO:0040029">
    <property type="term" value="P:epigenetic regulation of gene expression"/>
    <property type="evidence" value="ECO:0007669"/>
    <property type="project" value="TreeGrafter"/>
</dbReference>
<dbReference type="GO" id="GO:0016787">
    <property type="term" value="F:hydrolase activity"/>
    <property type="evidence" value="ECO:0007669"/>
    <property type="project" value="UniProtKB-KW"/>
</dbReference>
<evidence type="ECO:0000256" key="1">
    <source>
        <dbReference type="ARBA" id="ARBA00022801"/>
    </source>
</evidence>
<dbReference type="Gene3D" id="3.40.800.20">
    <property type="entry name" value="Histone deacetylase domain"/>
    <property type="match status" value="1"/>
</dbReference>
<dbReference type="Pfam" id="PF00850">
    <property type="entry name" value="Hist_deacetyl"/>
    <property type="match status" value="1"/>
</dbReference>
<dbReference type="PANTHER" id="PTHR10625">
    <property type="entry name" value="HISTONE DEACETYLASE HDAC1-RELATED"/>
    <property type="match status" value="1"/>
</dbReference>